<dbReference type="Proteomes" id="UP000198372">
    <property type="component" value="Unassembled WGS sequence"/>
</dbReference>
<evidence type="ECO:0000256" key="1">
    <source>
        <dbReference type="SAM" id="MobiDB-lite"/>
    </source>
</evidence>
<dbReference type="STRING" id="269621.A0A238FH24"/>
<keyword evidence="3" id="KW-1185">Reference proteome</keyword>
<feature type="region of interest" description="Disordered" evidence="1">
    <location>
        <begin position="137"/>
        <end position="192"/>
    </location>
</feature>
<sequence>MTPSGSTPPIPAGDLSHSSDLLRYHLSSNEADASQELFILKDEHDRRLFTKTRKLTETEIVDTVFNSSHEPAWTVHRPRRGWYLVIRPYKPEQLGQTATEESFVQLLAAKGKRGQEGELQFELELGTELGEEIDLGAETSADKGRTSVSVAMDSNSPELRGKESGIPSTSATPTAQASVSTNTREEESTTRSVKFILQPRLPGHSQRVTSQTSSPWTPGHILRRVVAGKENDWSCVVNPKGDEVMRFEEAITLSSSSTKGLLLVDQERTRSLGIHPDCLVTIALAYLEHLQDLEAYQAAGSDD</sequence>
<feature type="compositionally biased region" description="Polar residues" evidence="1">
    <location>
        <begin position="166"/>
        <end position="177"/>
    </location>
</feature>
<gene>
    <name evidence="2" type="ORF">BQ2448_7037</name>
</gene>
<evidence type="ECO:0000313" key="2">
    <source>
        <dbReference type="EMBL" id="SCV73112.1"/>
    </source>
</evidence>
<accession>A0A238FH24</accession>
<reference evidence="3" key="1">
    <citation type="submission" date="2016-09" db="EMBL/GenBank/DDBJ databases">
        <authorList>
            <person name="Jeantristanb JTB J.-T."/>
            <person name="Ricardo R."/>
        </authorList>
    </citation>
    <scope>NUCLEOTIDE SEQUENCE [LARGE SCALE GENOMIC DNA]</scope>
</reference>
<evidence type="ECO:0000313" key="3">
    <source>
        <dbReference type="Proteomes" id="UP000198372"/>
    </source>
</evidence>
<feature type="compositionally biased region" description="Polar residues" evidence="1">
    <location>
        <begin position="146"/>
        <end position="157"/>
    </location>
</feature>
<dbReference type="EMBL" id="FMSP01000017">
    <property type="protein sequence ID" value="SCV73112.1"/>
    <property type="molecule type" value="Genomic_DNA"/>
</dbReference>
<dbReference type="AlphaFoldDB" id="A0A238FH24"/>
<name>A0A238FH24_9BASI</name>
<dbReference type="OrthoDB" id="3362250at2759"/>
<proteinExistence type="predicted"/>
<organism evidence="2 3">
    <name type="scientific">Microbotryum intermedium</name>
    <dbReference type="NCBI Taxonomy" id="269621"/>
    <lineage>
        <taxon>Eukaryota</taxon>
        <taxon>Fungi</taxon>
        <taxon>Dikarya</taxon>
        <taxon>Basidiomycota</taxon>
        <taxon>Pucciniomycotina</taxon>
        <taxon>Microbotryomycetes</taxon>
        <taxon>Microbotryales</taxon>
        <taxon>Microbotryaceae</taxon>
        <taxon>Microbotryum</taxon>
    </lineage>
</organism>
<protein>
    <submittedName>
        <fullName evidence="2">BQ2448_7037 protein</fullName>
    </submittedName>
</protein>